<feature type="domain" description="PKS/mFAS DH" evidence="9">
    <location>
        <begin position="883"/>
        <end position="1157"/>
    </location>
</feature>
<dbReference type="SMART" id="SM00825">
    <property type="entry name" value="PKS_KS"/>
    <property type="match status" value="1"/>
</dbReference>
<feature type="compositionally biased region" description="Basic residues" evidence="7">
    <location>
        <begin position="1769"/>
        <end position="1783"/>
    </location>
</feature>
<dbReference type="PANTHER" id="PTHR43775">
    <property type="entry name" value="FATTY ACID SYNTHASE"/>
    <property type="match status" value="1"/>
</dbReference>
<dbReference type="Gene3D" id="3.40.50.150">
    <property type="entry name" value="Vaccinia Virus protein VP39"/>
    <property type="match status" value="1"/>
</dbReference>
<feature type="compositionally biased region" description="Basic residues" evidence="7">
    <location>
        <begin position="1879"/>
        <end position="1896"/>
    </location>
</feature>
<dbReference type="CDD" id="cd00833">
    <property type="entry name" value="PKS"/>
    <property type="match status" value="1"/>
</dbReference>
<dbReference type="SUPFAM" id="SSF53901">
    <property type="entry name" value="Thiolase-like"/>
    <property type="match status" value="1"/>
</dbReference>
<dbReference type="PROSITE" id="PS52019">
    <property type="entry name" value="PKS_MFAS_DH"/>
    <property type="match status" value="1"/>
</dbReference>
<feature type="compositionally biased region" description="Basic residues" evidence="7">
    <location>
        <begin position="1703"/>
        <end position="1718"/>
    </location>
</feature>
<feature type="region of interest" description="Disordered" evidence="7">
    <location>
        <begin position="1545"/>
        <end position="1564"/>
    </location>
</feature>
<keyword evidence="11" id="KW-1185">Reference proteome</keyword>
<dbReference type="PROSITE" id="PS00606">
    <property type="entry name" value="KS3_1"/>
    <property type="match status" value="1"/>
</dbReference>
<evidence type="ECO:0000256" key="5">
    <source>
        <dbReference type="ARBA" id="ARBA00023315"/>
    </source>
</evidence>
<evidence type="ECO:0000256" key="4">
    <source>
        <dbReference type="ARBA" id="ARBA00022679"/>
    </source>
</evidence>
<feature type="domain" description="Ketosynthase family 3 (KS3)" evidence="8">
    <location>
        <begin position="1"/>
        <end position="412"/>
    </location>
</feature>
<feature type="region of interest" description="Disordered" evidence="7">
    <location>
        <begin position="1671"/>
        <end position="2015"/>
    </location>
</feature>
<dbReference type="InterPro" id="IPR049900">
    <property type="entry name" value="PKS_mFAS_DH"/>
</dbReference>
<dbReference type="InterPro" id="IPR013217">
    <property type="entry name" value="Methyltransf_12"/>
</dbReference>
<reference evidence="10 11" key="1">
    <citation type="submission" date="2022-10" db="EMBL/GenBank/DDBJ databases">
        <title>Draft genome sequence of Streptomyces sp. YSPA8.</title>
        <authorList>
            <person name="Moriuchi R."/>
            <person name="Dohra H."/>
            <person name="Yamamura H."/>
            <person name="Kodani S."/>
        </authorList>
    </citation>
    <scope>NUCLEOTIDE SEQUENCE [LARGE SCALE GENOMIC DNA]</scope>
    <source>
        <strain evidence="10 11">YSPA8</strain>
    </source>
</reference>
<dbReference type="Pfam" id="PF21089">
    <property type="entry name" value="PKS_DH_N"/>
    <property type="match status" value="1"/>
</dbReference>
<feature type="compositionally biased region" description="Basic residues" evidence="7">
    <location>
        <begin position="1739"/>
        <end position="1752"/>
    </location>
</feature>
<dbReference type="Gene3D" id="3.30.70.3290">
    <property type="match status" value="1"/>
</dbReference>
<dbReference type="Proteomes" id="UP001291653">
    <property type="component" value="Unassembled WGS sequence"/>
</dbReference>
<feature type="region of interest" description="N-terminal hotdog fold" evidence="6">
    <location>
        <begin position="883"/>
        <end position="1002"/>
    </location>
</feature>
<dbReference type="SUPFAM" id="SSF52151">
    <property type="entry name" value="FabD/lysophospholipase-like"/>
    <property type="match status" value="1"/>
</dbReference>
<dbReference type="Pfam" id="PF08242">
    <property type="entry name" value="Methyltransf_12"/>
    <property type="match status" value="1"/>
</dbReference>
<dbReference type="Pfam" id="PF14765">
    <property type="entry name" value="PS-DH"/>
    <property type="match status" value="1"/>
</dbReference>
<evidence type="ECO:0000313" key="11">
    <source>
        <dbReference type="Proteomes" id="UP001291653"/>
    </source>
</evidence>
<dbReference type="EMBL" id="BSBI01000004">
    <property type="protein sequence ID" value="GLF95127.1"/>
    <property type="molecule type" value="Genomic_DNA"/>
</dbReference>
<gene>
    <name evidence="10" type="ORF">SYYSPA8_12540</name>
</gene>
<dbReference type="Gene3D" id="3.40.366.10">
    <property type="entry name" value="Malonyl-Coenzyme A Acyl Carrier Protein, domain 2"/>
    <property type="match status" value="1"/>
</dbReference>
<dbReference type="InterPro" id="IPR016035">
    <property type="entry name" value="Acyl_Trfase/lysoPLipase"/>
</dbReference>
<dbReference type="InterPro" id="IPR049551">
    <property type="entry name" value="PKS_DH_C"/>
</dbReference>
<evidence type="ECO:0000259" key="8">
    <source>
        <dbReference type="PROSITE" id="PS52004"/>
    </source>
</evidence>
<dbReference type="InterPro" id="IPR018201">
    <property type="entry name" value="Ketoacyl_synth_AS"/>
</dbReference>
<evidence type="ECO:0000259" key="9">
    <source>
        <dbReference type="PROSITE" id="PS52019"/>
    </source>
</evidence>
<evidence type="ECO:0000256" key="6">
    <source>
        <dbReference type="PROSITE-ProRule" id="PRU01363"/>
    </source>
</evidence>
<keyword evidence="5" id="KW-0012">Acyltransferase</keyword>
<dbReference type="InterPro" id="IPR020841">
    <property type="entry name" value="PKS_Beta-ketoAc_synthase_dom"/>
</dbReference>
<dbReference type="SMART" id="SM00826">
    <property type="entry name" value="PKS_DH"/>
    <property type="match status" value="1"/>
</dbReference>
<dbReference type="InterPro" id="IPR014030">
    <property type="entry name" value="Ketoacyl_synth_N"/>
</dbReference>
<dbReference type="Pfam" id="PF02801">
    <property type="entry name" value="Ketoacyl-synt_C"/>
    <property type="match status" value="1"/>
</dbReference>
<organism evidence="10 11">
    <name type="scientific">Streptomyces yaizuensis</name>
    <dbReference type="NCBI Taxonomy" id="2989713"/>
    <lineage>
        <taxon>Bacteria</taxon>
        <taxon>Bacillati</taxon>
        <taxon>Actinomycetota</taxon>
        <taxon>Actinomycetes</taxon>
        <taxon>Kitasatosporales</taxon>
        <taxon>Streptomycetaceae</taxon>
        <taxon>Streptomyces</taxon>
    </lineage>
</organism>
<dbReference type="InterPro" id="IPR042104">
    <property type="entry name" value="PKS_dehydratase_sf"/>
</dbReference>
<dbReference type="Gene3D" id="3.40.47.10">
    <property type="match status" value="1"/>
</dbReference>
<dbReference type="SUPFAM" id="SSF53335">
    <property type="entry name" value="S-adenosyl-L-methionine-dependent methyltransferases"/>
    <property type="match status" value="1"/>
</dbReference>
<dbReference type="InterPro" id="IPR050091">
    <property type="entry name" value="PKS_NRPS_Biosynth_Enz"/>
</dbReference>
<feature type="active site" description="Proton acceptor; for dehydratase activity" evidence="6">
    <location>
        <position position="912"/>
    </location>
</feature>
<feature type="region of interest" description="C-terminal hotdog fold" evidence="6">
    <location>
        <begin position="1016"/>
        <end position="1157"/>
    </location>
</feature>
<feature type="compositionally biased region" description="Basic residues" evidence="7">
    <location>
        <begin position="1938"/>
        <end position="1947"/>
    </location>
</feature>
<dbReference type="CDD" id="cd02440">
    <property type="entry name" value="AdoMet_MTases"/>
    <property type="match status" value="1"/>
</dbReference>
<evidence type="ECO:0000313" key="10">
    <source>
        <dbReference type="EMBL" id="GLF95127.1"/>
    </source>
</evidence>
<dbReference type="Pfam" id="PF00109">
    <property type="entry name" value="ketoacyl-synt"/>
    <property type="match status" value="1"/>
</dbReference>
<dbReference type="InterPro" id="IPR029063">
    <property type="entry name" value="SAM-dependent_MTases_sf"/>
</dbReference>
<dbReference type="InterPro" id="IPR001227">
    <property type="entry name" value="Ac_transferase_dom_sf"/>
</dbReference>
<dbReference type="InterPro" id="IPR016039">
    <property type="entry name" value="Thiolase-like"/>
</dbReference>
<accession>A0ABQ5NXQ0</accession>
<evidence type="ECO:0000256" key="3">
    <source>
        <dbReference type="ARBA" id="ARBA00022553"/>
    </source>
</evidence>
<comment type="caution">
    <text evidence="10">The sequence shown here is derived from an EMBL/GenBank/DDBJ whole genome shotgun (WGS) entry which is preliminary data.</text>
</comment>
<dbReference type="InterPro" id="IPR014043">
    <property type="entry name" value="Acyl_transferase_dom"/>
</dbReference>
<evidence type="ECO:0000256" key="1">
    <source>
        <dbReference type="ARBA" id="ARBA00004792"/>
    </source>
</evidence>
<keyword evidence="4" id="KW-0808">Transferase</keyword>
<dbReference type="InterPro" id="IPR020807">
    <property type="entry name" value="PKS_DH"/>
</dbReference>
<feature type="compositionally biased region" description="Basic residues" evidence="7">
    <location>
        <begin position="1917"/>
        <end position="1928"/>
    </location>
</feature>
<dbReference type="SMART" id="SM00827">
    <property type="entry name" value="PKS_AT"/>
    <property type="match status" value="1"/>
</dbReference>
<keyword evidence="3" id="KW-0597">Phosphoprotein</keyword>
<dbReference type="InterPro" id="IPR049552">
    <property type="entry name" value="PKS_DH_N"/>
</dbReference>
<proteinExistence type="predicted"/>
<evidence type="ECO:0000256" key="7">
    <source>
        <dbReference type="SAM" id="MobiDB-lite"/>
    </source>
</evidence>
<evidence type="ECO:0000256" key="2">
    <source>
        <dbReference type="ARBA" id="ARBA00022450"/>
    </source>
</evidence>
<protein>
    <recommendedName>
        <fullName evidence="12">Polyketide synthase</fullName>
    </recommendedName>
</protein>
<feature type="active site" description="Proton donor; for dehydratase activity" evidence="6">
    <location>
        <position position="1074"/>
    </location>
</feature>
<evidence type="ECO:0008006" key="12">
    <source>
        <dbReference type="Google" id="ProtNLM"/>
    </source>
</evidence>
<dbReference type="Pfam" id="PF16197">
    <property type="entry name" value="KAsynt_C_assoc"/>
    <property type="match status" value="1"/>
</dbReference>
<keyword evidence="2" id="KW-0596">Phosphopantetheine</keyword>
<dbReference type="SUPFAM" id="SSF55048">
    <property type="entry name" value="Probable ACP-binding domain of malonyl-CoA ACP transacylase"/>
    <property type="match status" value="1"/>
</dbReference>
<dbReference type="Gene3D" id="3.10.129.110">
    <property type="entry name" value="Polyketide synthase dehydratase"/>
    <property type="match status" value="1"/>
</dbReference>
<dbReference type="InterPro" id="IPR014031">
    <property type="entry name" value="Ketoacyl_synth_C"/>
</dbReference>
<dbReference type="InterPro" id="IPR016036">
    <property type="entry name" value="Malonyl_transacylase_ACP-bd"/>
</dbReference>
<feature type="compositionally biased region" description="Basic residues" evidence="7">
    <location>
        <begin position="1839"/>
        <end position="1871"/>
    </location>
</feature>
<dbReference type="Pfam" id="PF00698">
    <property type="entry name" value="Acyl_transf_1"/>
    <property type="match status" value="1"/>
</dbReference>
<comment type="pathway">
    <text evidence="1">Antibiotic biosynthesis.</text>
</comment>
<feature type="compositionally biased region" description="Low complexity" evidence="7">
    <location>
        <begin position="1693"/>
        <end position="1702"/>
    </location>
</feature>
<feature type="compositionally biased region" description="Basic and acidic residues" evidence="7">
    <location>
        <begin position="1814"/>
        <end position="1823"/>
    </location>
</feature>
<dbReference type="PROSITE" id="PS52004">
    <property type="entry name" value="KS3_2"/>
    <property type="match status" value="1"/>
</dbReference>
<name>A0ABQ5NXQ0_9ACTN</name>
<dbReference type="InterPro" id="IPR032821">
    <property type="entry name" value="PKS_assoc"/>
</dbReference>
<dbReference type="PANTHER" id="PTHR43775:SF37">
    <property type="entry name" value="SI:DKEY-61P9.11"/>
    <property type="match status" value="1"/>
</dbReference>
<sequence length="2015" mass="216608">MRLPGGISGLDGLWQVLNAGENVITSVPADRFDPARFLDEDPAREGKTYTVAGGFLEDITAFDADYFGISPKEASRIDPQQRLLLECAVEALDDAQIDAAALAGGDTAVAVGASHRDYFELQLRRLRTWNAYNMSGSAFCNNANRLSYVLDLHGPSFTVDSACSSALTAVHYACEAIRTGRSALALAGGAHVMLDPADFVGFSKASMLSPTGRCHPFSALADGYVRGEGAGVFVLKPLRTALADGDRIGAVIVTSGVNDDGRTSGLSLPSATAQQELLDSLYTEAGIAPDRVAYVEAHGTGTPAGDPLECLALGRALGRRSQPLPIGSVKSTLGHLEAAAGVAGLLKAMLVLRHRTIPATLDVLPLSDEIDFTGLNLEPVAVPRPLLLAEDGVVGVNSFGFGGANAHVTLTASPEQAPAEPVAGECAELPLLVSGRTEEATTEAARRLADHLETSPDSFYDIAYTSCVRRTRHEHRAVVLAPDPVRAAAGLRALAEDGEPAAGTARGSAGQDGSGVGFVFCGNGSQWPGMGRDLLDSDDAFLTEVTLVDGELFPRLGWSVLDALRRPAHEPELRRTEIAQPLLFAVQGGLVASLAAAGITPAGVTGHSVGDVAAAYCAGALDRATACRIIAERSSAQGRTAGSGRMAAVGLGAADAEDVLAPYAGRLVVAGVNSSDAVTVSGEAKALAELGETLSAREVFFRELAIDYAYHSPAMEPVREILLDSLRGVVARPCRVPMMSSVTGGPVEGPEVDAEFWWRSIRDPVRFADALDALLESGCTVLVEIGPHTVLGPYLRDAANRQPGPVTVLPTLLRGQAGLPLVRSTVAAVMAAGGRTDWNPYFPVRGRTVPLPAYPWQRERHWSGEPTWWDESVHHDTPAVPEHPLLGERLPTLDPAWHQHLEPGPLAWLADHKVGAAVVLPAAAYADIALAAGENALDAGAEVTGLSIASALTLPFDDPAMDIRVQTTITPGGRCTIAGRSGPSGVWQEHARCRIQRRTLPQPPPLDLATVRARTPRRRTADEHYAECARAQLPYGPAFRTLTALAAGEGEVLADYTATVPLSDRYPAHPTLLDGALQAGMPLLSAEDDDLVPYLPVGIDTVRSWQRLPDSGHIHIMSRPADGADRIWDLTITDADGHIALQALGCRLRRFDAARHSAPSLVTEVMRAAPLPGTPAAPSPLPSPHITLAAAREQMAELGDEHLEDYLHFRAAVLDIAAHSTTRALKQILGRADTVTVPAVIATGVHPKHTRWLTALCRLAATRGALRRTGRGTWRITTDPVPERVFQEALADHPSIGTALHPTAVGGLHIADLLQGRLDPLEFLFSADNLAGRVYDHVPNVRYQYALARSLLRTALDGWPASRPLRVLEVGAGTGGLTAAILPVFAPERTHFTCTDISPAFFPRCRERFAAYDFIDYQRLDLDHDPTDQGFAPAGFDIVLAANALHAARDLNRTLRHISTLLADHGHLLAVESHNNDTLVPLFGMLDSYWEAEDTDLRPHGPLLAWQDWGPLLENCGFDPPAQIGDVHAPDLRDFSLLLAARTPRTATAAPGRPPSQQPDSPADRRWIVAATGRADGPNTALAHALADTLRTTFPGGADLIESAGDPDAWTAAIPPGPGPVGLVLIAGDEHDGATEDHTTPNALTEETIRQLTAVRALAVVCPAQPLRRADRPLAHHPRHRQLRPGPASRWCGLGRPLGRRTQPGRRTRHRSPPHRPHLPCGATRRGRARAADRGTPPPHRRGRSASHRRGTLRPPRPAPLGPHPTERPRHRVLHSGRHRPRTALRTALDGHPPARPAAGTCSRRRGGGGPELPGRHDRDRDGAPASRVPGRHDCSARHGLRGHHSVRRRRRHHPGAGRPDRRHRDRLHRLPHPDARRPAHPRPRHPAQHRSRHPAHGLPDRGTQPRPPRPPEPRRNPARPRGRRRRGPGSDPVRPAGRCHRHRHRGHTGETRSAPPARRRTRPGLPKPRLRRPDQGADRRRRHRCRPQLPCRRSPLPQRRNPQTVRAVRGAGET</sequence>